<protein>
    <submittedName>
        <fullName evidence="4">Uncharacterized protein</fullName>
    </submittedName>
</protein>
<evidence type="ECO:0000256" key="2">
    <source>
        <dbReference type="ARBA" id="ARBA00022803"/>
    </source>
</evidence>
<dbReference type="AlphaFoldDB" id="M7XCI6"/>
<feature type="repeat" description="TPR" evidence="3">
    <location>
        <begin position="95"/>
        <end position="128"/>
    </location>
</feature>
<accession>M7XCI6</accession>
<evidence type="ECO:0000313" key="4">
    <source>
        <dbReference type="EMBL" id="EMS35140.1"/>
    </source>
</evidence>
<dbReference type="PROSITE" id="PS50005">
    <property type="entry name" value="TPR"/>
    <property type="match status" value="5"/>
</dbReference>
<keyword evidence="5" id="KW-1185">Reference proteome</keyword>
<gene>
    <name evidence="4" type="ORF">C943_03033</name>
</gene>
<dbReference type="eggNOG" id="COG0457">
    <property type="taxonomic scope" value="Bacteria"/>
</dbReference>
<dbReference type="PANTHER" id="PTHR44858:SF1">
    <property type="entry name" value="UDP-N-ACETYLGLUCOSAMINE--PEPTIDE N-ACETYLGLUCOSAMINYLTRANSFERASE SPINDLY-RELATED"/>
    <property type="match status" value="1"/>
</dbReference>
<dbReference type="SUPFAM" id="SSF48452">
    <property type="entry name" value="TPR-like"/>
    <property type="match status" value="2"/>
</dbReference>
<dbReference type="Gene3D" id="1.25.40.10">
    <property type="entry name" value="Tetratricopeptide repeat domain"/>
    <property type="match status" value="3"/>
</dbReference>
<evidence type="ECO:0000256" key="1">
    <source>
        <dbReference type="ARBA" id="ARBA00022737"/>
    </source>
</evidence>
<organism evidence="4 5">
    <name type="scientific">Mariniradius saccharolyticus AK6</name>
    <dbReference type="NCBI Taxonomy" id="1239962"/>
    <lineage>
        <taxon>Bacteria</taxon>
        <taxon>Pseudomonadati</taxon>
        <taxon>Bacteroidota</taxon>
        <taxon>Cytophagia</taxon>
        <taxon>Cytophagales</taxon>
        <taxon>Cyclobacteriaceae</taxon>
        <taxon>Mariniradius</taxon>
    </lineage>
</organism>
<keyword evidence="2 3" id="KW-0802">TPR repeat</keyword>
<dbReference type="PANTHER" id="PTHR44858">
    <property type="entry name" value="TETRATRICOPEPTIDE REPEAT PROTEIN 6"/>
    <property type="match status" value="1"/>
</dbReference>
<dbReference type="Pfam" id="PF13181">
    <property type="entry name" value="TPR_8"/>
    <property type="match status" value="1"/>
</dbReference>
<dbReference type="EMBL" id="AMZY02000003">
    <property type="protein sequence ID" value="EMS35140.1"/>
    <property type="molecule type" value="Genomic_DNA"/>
</dbReference>
<comment type="caution">
    <text evidence="4">The sequence shown here is derived from an EMBL/GenBank/DDBJ whole genome shotgun (WGS) entry which is preliminary data.</text>
</comment>
<dbReference type="InterPro" id="IPR011990">
    <property type="entry name" value="TPR-like_helical_dom_sf"/>
</dbReference>
<dbReference type="InParanoid" id="M7XCI6"/>
<dbReference type="Proteomes" id="UP000010953">
    <property type="component" value="Unassembled WGS sequence"/>
</dbReference>
<dbReference type="SMART" id="SM00028">
    <property type="entry name" value="TPR"/>
    <property type="match status" value="8"/>
</dbReference>
<feature type="repeat" description="TPR" evidence="3">
    <location>
        <begin position="197"/>
        <end position="230"/>
    </location>
</feature>
<keyword evidence="1" id="KW-0677">Repeat</keyword>
<dbReference type="InterPro" id="IPR050498">
    <property type="entry name" value="Ycf3"/>
</dbReference>
<feature type="repeat" description="TPR" evidence="3">
    <location>
        <begin position="61"/>
        <end position="94"/>
    </location>
</feature>
<dbReference type="RefSeq" id="WP_008623757.1">
    <property type="nucleotide sequence ID" value="NZ_AMZY02000003.1"/>
</dbReference>
<feature type="repeat" description="TPR" evidence="3">
    <location>
        <begin position="129"/>
        <end position="162"/>
    </location>
</feature>
<dbReference type="Pfam" id="PF14559">
    <property type="entry name" value="TPR_19"/>
    <property type="match status" value="1"/>
</dbReference>
<name>M7XCI6_9BACT</name>
<reference evidence="4" key="1">
    <citation type="submission" date="2013-01" db="EMBL/GenBank/DDBJ databases">
        <title>Genome assembly of Mariniradius saccharolyticus AK6.</title>
        <authorList>
            <person name="Vaidya B."/>
            <person name="Khatri I."/>
            <person name="Tanuku N.R.S."/>
            <person name="Subramanian S."/>
            <person name="Pinnaka A."/>
        </authorList>
    </citation>
    <scope>NUCLEOTIDE SEQUENCE [LARGE SCALE GENOMIC DNA]</scope>
    <source>
        <strain evidence="4">AK6</strain>
    </source>
</reference>
<proteinExistence type="predicted"/>
<dbReference type="InterPro" id="IPR019734">
    <property type="entry name" value="TPR_rpt"/>
</dbReference>
<evidence type="ECO:0000256" key="3">
    <source>
        <dbReference type="PROSITE-ProRule" id="PRU00339"/>
    </source>
</evidence>
<dbReference type="STRING" id="1239962.C943_03033"/>
<feature type="repeat" description="TPR" evidence="3">
    <location>
        <begin position="163"/>
        <end position="196"/>
    </location>
</feature>
<dbReference type="PROSITE" id="PS51257">
    <property type="entry name" value="PROKAR_LIPOPROTEIN"/>
    <property type="match status" value="1"/>
</dbReference>
<evidence type="ECO:0000313" key="5">
    <source>
        <dbReference type="Proteomes" id="UP000010953"/>
    </source>
</evidence>
<dbReference type="Pfam" id="PF13432">
    <property type="entry name" value="TPR_16"/>
    <property type="match status" value="1"/>
</dbReference>
<sequence length="312" mass="35589">MKNLIKLLIPVLFFVSLLSCDSPEDKKGRFLLKGNEKLNQNDAKAAIDFYTEALNIDDQYRDALFNRALVYQQLNQLDLAIRDLDAILTTNPTDSSAVFQRGVCLMDNGEYYKALGDTKNLLKINPESWKGHFLQGLIYEKMKNLEEARSSFLAALQKSPNNVEILVNLANMEYYLGNLDIASNLLDKAEKIDPSEANILNLRSLLALVAKEYKQALNDIEKAIVLRPDEAYYYNNRGLYKLLLGDLDAGLDDINYSIKQDPKNLFAIRNKGIYYALKGQKELALRYLNEVKEKDPNMVLVDEYLKIALKED</sequence>